<dbReference type="InterPro" id="IPR019786">
    <property type="entry name" value="Zinc_finger_PHD-type_CS"/>
</dbReference>
<dbReference type="SUPFAM" id="SSF56219">
    <property type="entry name" value="DNase I-like"/>
    <property type="match status" value="1"/>
</dbReference>
<organism evidence="8 9">
    <name type="scientific">Pinctada imbricata</name>
    <name type="common">Atlantic pearl-oyster</name>
    <name type="synonym">Pinctada martensii</name>
    <dbReference type="NCBI Taxonomy" id="66713"/>
    <lineage>
        <taxon>Eukaryota</taxon>
        <taxon>Metazoa</taxon>
        <taxon>Spiralia</taxon>
        <taxon>Lophotrochozoa</taxon>
        <taxon>Mollusca</taxon>
        <taxon>Bivalvia</taxon>
        <taxon>Autobranchia</taxon>
        <taxon>Pteriomorphia</taxon>
        <taxon>Pterioida</taxon>
        <taxon>Pterioidea</taxon>
        <taxon>Pteriidae</taxon>
        <taxon>Pinctada</taxon>
    </lineage>
</organism>
<dbReference type="PROSITE" id="PS01359">
    <property type="entry name" value="ZF_PHD_1"/>
    <property type="match status" value="1"/>
</dbReference>
<dbReference type="Proteomes" id="UP001186944">
    <property type="component" value="Unassembled WGS sequence"/>
</dbReference>
<comment type="caution">
    <text evidence="8">The sequence shown here is derived from an EMBL/GenBank/DDBJ whole genome shotgun (WGS) entry which is preliminary data.</text>
</comment>
<dbReference type="InterPro" id="IPR015421">
    <property type="entry name" value="PyrdxlP-dep_Trfase_major"/>
</dbReference>
<dbReference type="InterPro" id="IPR005135">
    <property type="entry name" value="Endo/exonuclease/phosphatase"/>
</dbReference>
<sequence>VEFGKLAVENKALNLGQGFPDFKPPQHVIDEMVEALQGQNALMSQYTRSYGHPRLVSAIAKLYSPLVGHEIDPMKNVTISVGAYGVLFCAVQGLVNPGDESSDCELNPGPRPVKWPCQVCNKACKWGQRAIACDSCDKWYHVNCIGMASNIYRYHSVIKTDASWICCSCGLPNFSTSLFESLVVDTSNTYHSLSSSHDTTCSSEDPGSPLHASSPIRSKAKHKEPPKQRFRILSLNIQSVRSKMSTFANIVDSSNPDIIVGTETWLRPEIHDAEFTPPGYMVKARRDRHDGYGGVFIMTKVNLPCEEIQISTTSEVVAISVKRGNKAPLIVAGVYRPPSDKLDKTEFLCSDLRDLIGDYSNSPLWLTGDFNLPDISWPTSSISGHQNLATINNLFLTLTADCGLHQMVDFTTRNNNTLDLFFTNRPSLINRIKPMPGISDHEAIFIDSDVQVKLQRPTRRKIYLWKKANMTDLRNHMRNFSDNYVQNHSTTEPIDSLWCALKTGCLSVLDTCVPSKMTTQRYSQPWITQDLKRLSRRKHRAYKRYMKSRSNHDFSVYKELKNTVHVRCKERYSEYVNEIIMDENQKPKRLWSFIKSKRTDASGVAPLKRDGVVYSDAATKADILNKQFTSVFSIEDPSVNMPEMEQSPHPEVDNITIHEAGICKLLSNLNPHKATGPDSVSPRLLKETSYELSPALSLFFQASLDQGTVPSDWKAANITPLFKKGDRSMAVNYRPVSLTSVCSKVMEHVVHSHVISHMDAHGLLSDFQHGFRKRRSTETQLILSINDLAQSLDIGEQVDCILLDFSKAFDKVPHRRLLMKLHHYGVRGQLHRWIASFLTDRTQCVVLEGQSSSATPVTSGVPQGTVLGPLLFLLFINDLPSSVSSTTRLFADDCLLYRSIRGPQDQVELQKDLVSLQQWEEKWMMTFNPDKCEVLRICRKRTPLHMDYAIHNQVLNITDSAKYLGLNIHKSLGWDTHIDKITKKANSTMAFLGRNIRRCPTNIKAQCYTTLVRPSLEYAASVWNPSKKDSINKLEAVQRRAARFATGDYQRTSSVTSMLQQLQWQTLQHRRNIAQVTMMYRIAHDLVDIPAAQFLHPTSLSTRGHSQRFLVPHTGTTVYRTSFFPTAIRLWNQLPGYIVDSDTLGSFKAELSGYHLM</sequence>
<dbReference type="Gene3D" id="3.40.640.10">
    <property type="entry name" value="Type I PLP-dependent aspartate aminotransferase-like (Major domain)"/>
    <property type="match status" value="1"/>
</dbReference>
<dbReference type="InterPro" id="IPR011011">
    <property type="entry name" value="Znf_FYVE_PHD"/>
</dbReference>
<dbReference type="GO" id="GO:0061343">
    <property type="term" value="P:cell adhesion involved in heart morphogenesis"/>
    <property type="evidence" value="ECO:0007669"/>
    <property type="project" value="TreeGrafter"/>
</dbReference>
<dbReference type="InterPro" id="IPR015424">
    <property type="entry name" value="PyrdxlP-dep_Trfase"/>
</dbReference>
<dbReference type="GO" id="GO:0030170">
    <property type="term" value="F:pyridoxal phosphate binding"/>
    <property type="evidence" value="ECO:0007669"/>
    <property type="project" value="InterPro"/>
</dbReference>
<evidence type="ECO:0000256" key="3">
    <source>
        <dbReference type="ARBA" id="ARBA00022833"/>
    </source>
</evidence>
<dbReference type="Pfam" id="PF00155">
    <property type="entry name" value="Aminotran_1_2"/>
    <property type="match status" value="1"/>
</dbReference>
<dbReference type="CDD" id="cd15489">
    <property type="entry name" value="PHD_SF"/>
    <property type="match status" value="1"/>
</dbReference>
<dbReference type="SUPFAM" id="SSF56672">
    <property type="entry name" value="DNA/RNA polymerases"/>
    <property type="match status" value="1"/>
</dbReference>
<feature type="compositionally biased region" description="Basic residues" evidence="5">
    <location>
        <begin position="218"/>
        <end position="227"/>
    </location>
</feature>
<dbReference type="GO" id="GO:0008270">
    <property type="term" value="F:zinc ion binding"/>
    <property type="evidence" value="ECO:0007669"/>
    <property type="project" value="UniProtKB-KW"/>
</dbReference>
<evidence type="ECO:0000313" key="8">
    <source>
        <dbReference type="EMBL" id="KAK3088357.1"/>
    </source>
</evidence>
<dbReference type="PROSITE" id="PS50016">
    <property type="entry name" value="ZF_PHD_2"/>
    <property type="match status" value="1"/>
</dbReference>
<keyword evidence="3" id="KW-0862">Zinc</keyword>
<keyword evidence="1" id="KW-0479">Metal-binding</keyword>
<reference evidence="8" key="1">
    <citation type="submission" date="2019-08" db="EMBL/GenBank/DDBJ databases">
        <title>The improved chromosome-level genome for the pearl oyster Pinctada fucata martensii using PacBio sequencing and Hi-C.</title>
        <authorList>
            <person name="Zheng Z."/>
        </authorList>
    </citation>
    <scope>NUCLEOTIDE SEQUENCE</scope>
    <source>
        <strain evidence="8">ZZ-2019</strain>
        <tissue evidence="8">Adductor muscle</tissue>
    </source>
</reference>
<dbReference type="CDD" id="cd01650">
    <property type="entry name" value="RT_nLTR_like"/>
    <property type="match status" value="1"/>
</dbReference>
<dbReference type="Gene3D" id="3.60.10.10">
    <property type="entry name" value="Endonuclease/exonuclease/phosphatase"/>
    <property type="match status" value="1"/>
</dbReference>
<dbReference type="SMART" id="SM00249">
    <property type="entry name" value="PHD"/>
    <property type="match status" value="1"/>
</dbReference>
<dbReference type="Pfam" id="PF14529">
    <property type="entry name" value="Exo_endo_phos_2"/>
    <property type="match status" value="1"/>
</dbReference>
<protein>
    <submittedName>
        <fullName evidence="8">Uncharacterized protein</fullName>
    </submittedName>
</protein>
<proteinExistence type="predicted"/>
<dbReference type="Gene3D" id="3.30.40.10">
    <property type="entry name" value="Zinc/RING finger domain, C3HC4 (zinc finger)"/>
    <property type="match status" value="1"/>
</dbReference>
<dbReference type="InterPro" id="IPR013083">
    <property type="entry name" value="Znf_RING/FYVE/PHD"/>
</dbReference>
<evidence type="ECO:0000259" key="6">
    <source>
        <dbReference type="PROSITE" id="PS50016"/>
    </source>
</evidence>
<evidence type="ECO:0000313" key="9">
    <source>
        <dbReference type="Proteomes" id="UP001186944"/>
    </source>
</evidence>
<dbReference type="InterPro" id="IPR015422">
    <property type="entry name" value="PyrdxlP-dep_Trfase_small"/>
</dbReference>
<dbReference type="Gene3D" id="3.90.1150.10">
    <property type="entry name" value="Aspartate Aminotransferase, domain 1"/>
    <property type="match status" value="1"/>
</dbReference>
<name>A0AA88XMW4_PINIB</name>
<feature type="domain" description="Reverse transcriptase" evidence="7">
    <location>
        <begin position="702"/>
        <end position="968"/>
    </location>
</feature>
<dbReference type="InterPro" id="IPR019787">
    <property type="entry name" value="Znf_PHD-finger"/>
</dbReference>
<dbReference type="InterPro" id="IPR000477">
    <property type="entry name" value="RT_dom"/>
</dbReference>
<dbReference type="PROSITE" id="PS50878">
    <property type="entry name" value="RT_POL"/>
    <property type="match status" value="1"/>
</dbReference>
<feature type="non-terminal residue" evidence="8">
    <location>
        <position position="1"/>
    </location>
</feature>
<dbReference type="PANTHER" id="PTHR33395">
    <property type="entry name" value="TRANSCRIPTASE, PUTATIVE-RELATED-RELATED"/>
    <property type="match status" value="1"/>
</dbReference>
<feature type="region of interest" description="Disordered" evidence="5">
    <location>
        <begin position="197"/>
        <end position="227"/>
    </location>
</feature>
<feature type="domain" description="PHD-type" evidence="6">
    <location>
        <begin position="114"/>
        <end position="172"/>
    </location>
</feature>
<dbReference type="GO" id="GO:0003824">
    <property type="term" value="F:catalytic activity"/>
    <property type="evidence" value="ECO:0007669"/>
    <property type="project" value="InterPro"/>
</dbReference>
<dbReference type="SUPFAM" id="SSF57903">
    <property type="entry name" value="FYVE/PHD zinc finger"/>
    <property type="match status" value="1"/>
</dbReference>
<evidence type="ECO:0000256" key="4">
    <source>
        <dbReference type="PROSITE-ProRule" id="PRU00146"/>
    </source>
</evidence>
<evidence type="ECO:0000259" key="7">
    <source>
        <dbReference type="PROSITE" id="PS50878"/>
    </source>
</evidence>
<dbReference type="PANTHER" id="PTHR33395:SF22">
    <property type="entry name" value="REVERSE TRANSCRIPTASE DOMAIN-CONTAINING PROTEIN"/>
    <property type="match status" value="1"/>
</dbReference>
<dbReference type="SUPFAM" id="SSF53383">
    <property type="entry name" value="PLP-dependent transferases"/>
    <property type="match status" value="1"/>
</dbReference>
<evidence type="ECO:0000256" key="5">
    <source>
        <dbReference type="SAM" id="MobiDB-lite"/>
    </source>
</evidence>
<dbReference type="InterPro" id="IPR004839">
    <property type="entry name" value="Aminotransferase_I/II_large"/>
</dbReference>
<keyword evidence="9" id="KW-1185">Reference proteome</keyword>
<dbReference type="InterPro" id="IPR001965">
    <property type="entry name" value="Znf_PHD"/>
</dbReference>
<dbReference type="InterPro" id="IPR043502">
    <property type="entry name" value="DNA/RNA_pol_sf"/>
</dbReference>
<dbReference type="GO" id="GO:0031012">
    <property type="term" value="C:extracellular matrix"/>
    <property type="evidence" value="ECO:0007669"/>
    <property type="project" value="TreeGrafter"/>
</dbReference>
<dbReference type="GO" id="GO:0007508">
    <property type="term" value="P:larval heart development"/>
    <property type="evidence" value="ECO:0007669"/>
    <property type="project" value="TreeGrafter"/>
</dbReference>
<keyword evidence="2 4" id="KW-0863">Zinc-finger</keyword>
<dbReference type="EMBL" id="VSWD01000011">
    <property type="protein sequence ID" value="KAK3088357.1"/>
    <property type="molecule type" value="Genomic_DNA"/>
</dbReference>
<accession>A0AA88XMW4</accession>
<gene>
    <name evidence="8" type="ORF">FSP39_018092</name>
</gene>
<evidence type="ECO:0000256" key="2">
    <source>
        <dbReference type="ARBA" id="ARBA00022771"/>
    </source>
</evidence>
<dbReference type="Pfam" id="PF00078">
    <property type="entry name" value="RVT_1"/>
    <property type="match status" value="1"/>
</dbReference>
<dbReference type="InterPro" id="IPR036691">
    <property type="entry name" value="Endo/exonu/phosph_ase_sf"/>
</dbReference>
<dbReference type="AlphaFoldDB" id="A0AA88XMW4"/>
<evidence type="ECO:0000256" key="1">
    <source>
        <dbReference type="ARBA" id="ARBA00022723"/>
    </source>
</evidence>